<protein>
    <submittedName>
        <fullName evidence="1">Uncharacterized protein</fullName>
    </submittedName>
</protein>
<dbReference type="EMBL" id="GBRH01173878">
    <property type="protein sequence ID" value="JAE24018.1"/>
    <property type="molecule type" value="Transcribed_RNA"/>
</dbReference>
<proteinExistence type="predicted"/>
<sequence>MNCISNSGYYYFQINLDALVFSKDFALQNESDIISCSFAVHMNTSTHAKSFSINPIFSRVRPPLLCKSGSRWSGNNYDFKLFISTASSSNMTTLEK</sequence>
<reference evidence="1" key="2">
    <citation type="journal article" date="2015" name="Data Brief">
        <title>Shoot transcriptome of the giant reed, Arundo donax.</title>
        <authorList>
            <person name="Barrero R.A."/>
            <person name="Guerrero F.D."/>
            <person name="Moolhuijzen P."/>
            <person name="Goolsby J.A."/>
            <person name="Tidwell J."/>
            <person name="Bellgard S.E."/>
            <person name="Bellgard M.I."/>
        </authorList>
    </citation>
    <scope>NUCLEOTIDE SEQUENCE</scope>
    <source>
        <tissue evidence="1">Shoot tissue taken approximately 20 cm above the soil surface</tissue>
    </source>
</reference>
<name>A0A0A9GTX8_ARUDO</name>
<reference evidence="1" key="1">
    <citation type="submission" date="2014-09" db="EMBL/GenBank/DDBJ databases">
        <authorList>
            <person name="Magalhaes I.L.F."/>
            <person name="Oliveira U."/>
            <person name="Santos F.R."/>
            <person name="Vidigal T.H.D.A."/>
            <person name="Brescovit A.D."/>
            <person name="Santos A.J."/>
        </authorList>
    </citation>
    <scope>NUCLEOTIDE SEQUENCE</scope>
    <source>
        <tissue evidence="1">Shoot tissue taken approximately 20 cm above the soil surface</tissue>
    </source>
</reference>
<organism evidence="1">
    <name type="scientific">Arundo donax</name>
    <name type="common">Giant reed</name>
    <name type="synonym">Donax arundinaceus</name>
    <dbReference type="NCBI Taxonomy" id="35708"/>
    <lineage>
        <taxon>Eukaryota</taxon>
        <taxon>Viridiplantae</taxon>
        <taxon>Streptophyta</taxon>
        <taxon>Embryophyta</taxon>
        <taxon>Tracheophyta</taxon>
        <taxon>Spermatophyta</taxon>
        <taxon>Magnoliopsida</taxon>
        <taxon>Liliopsida</taxon>
        <taxon>Poales</taxon>
        <taxon>Poaceae</taxon>
        <taxon>PACMAD clade</taxon>
        <taxon>Arundinoideae</taxon>
        <taxon>Arundineae</taxon>
        <taxon>Arundo</taxon>
    </lineage>
</organism>
<accession>A0A0A9GTX8</accession>
<evidence type="ECO:0000313" key="1">
    <source>
        <dbReference type="EMBL" id="JAE24018.1"/>
    </source>
</evidence>
<dbReference type="AlphaFoldDB" id="A0A0A9GTX8"/>